<feature type="region of interest" description="Disordered" evidence="2">
    <location>
        <begin position="55"/>
        <end position="93"/>
    </location>
</feature>
<protein>
    <submittedName>
        <fullName evidence="3">Uncharacterized protein</fullName>
    </submittedName>
</protein>
<gene>
    <name evidence="3" type="ORF">CALVIDRAFT_541102</name>
</gene>
<accession>A0A167I415</accession>
<feature type="region of interest" description="Disordered" evidence="2">
    <location>
        <begin position="164"/>
        <end position="264"/>
    </location>
</feature>
<feature type="compositionally biased region" description="Acidic residues" evidence="2">
    <location>
        <begin position="187"/>
        <end position="246"/>
    </location>
</feature>
<reference evidence="3 4" key="1">
    <citation type="journal article" date="2016" name="Mol. Biol. Evol.">
        <title>Comparative Genomics of Early-Diverging Mushroom-Forming Fungi Provides Insights into the Origins of Lignocellulose Decay Capabilities.</title>
        <authorList>
            <person name="Nagy L.G."/>
            <person name="Riley R."/>
            <person name="Tritt A."/>
            <person name="Adam C."/>
            <person name="Daum C."/>
            <person name="Floudas D."/>
            <person name="Sun H."/>
            <person name="Yadav J.S."/>
            <person name="Pangilinan J."/>
            <person name="Larsson K.H."/>
            <person name="Matsuura K."/>
            <person name="Barry K."/>
            <person name="Labutti K."/>
            <person name="Kuo R."/>
            <person name="Ohm R.A."/>
            <person name="Bhattacharya S.S."/>
            <person name="Shirouzu T."/>
            <person name="Yoshinaga Y."/>
            <person name="Martin F.M."/>
            <person name="Grigoriev I.V."/>
            <person name="Hibbett D.S."/>
        </authorList>
    </citation>
    <scope>NUCLEOTIDE SEQUENCE [LARGE SCALE GENOMIC DNA]</scope>
    <source>
        <strain evidence="3 4">TUFC12733</strain>
    </source>
</reference>
<dbReference type="OrthoDB" id="3365762at2759"/>
<dbReference type="EMBL" id="KV417312">
    <property type="protein sequence ID" value="KZO92276.1"/>
    <property type="molecule type" value="Genomic_DNA"/>
</dbReference>
<evidence type="ECO:0000313" key="4">
    <source>
        <dbReference type="Proteomes" id="UP000076738"/>
    </source>
</evidence>
<dbReference type="AlphaFoldDB" id="A0A167I415"/>
<name>A0A167I415_CALVF</name>
<feature type="compositionally biased region" description="Low complexity" evidence="2">
    <location>
        <begin position="67"/>
        <end position="76"/>
    </location>
</feature>
<evidence type="ECO:0000256" key="1">
    <source>
        <dbReference type="SAM" id="Coils"/>
    </source>
</evidence>
<feature type="coiled-coil region" evidence="1">
    <location>
        <begin position="448"/>
        <end position="475"/>
    </location>
</feature>
<feature type="compositionally biased region" description="Pro residues" evidence="2">
    <location>
        <begin position="514"/>
        <end position="528"/>
    </location>
</feature>
<feature type="region of interest" description="Disordered" evidence="2">
    <location>
        <begin position="503"/>
        <end position="528"/>
    </location>
</feature>
<keyword evidence="1" id="KW-0175">Coiled coil</keyword>
<feature type="compositionally biased region" description="Basic and acidic residues" evidence="2">
    <location>
        <begin position="77"/>
        <end position="89"/>
    </location>
</feature>
<feature type="compositionally biased region" description="Basic and acidic residues" evidence="2">
    <location>
        <begin position="247"/>
        <end position="262"/>
    </location>
</feature>
<sequence>MHRTCTAAGSVARTILTGCARPPLLPPGRLPRSAASRSLEQVRCAKSLAGKVARLSSMIPRPGSTSAAQGQAGEKQAAGEKGKKKDNSRSVHKAMMADVRQRAKLKIMREQPEYTGRFRANNIKAIKRVERIRPSPRGEKIQVEEARKDERMQKLLRVRARIAEMEKGHMPMREQGEEDEHMSLREQEEEDEEGSIREEDEEASIREEDEEASIREEDEEASIRQEEEDEVEEDEEYFEDEDDDGEDPKPNERPRVRTDTKQPEGPAVATLFSWKELADERMALLNCYGSQWTPYGQRQPTKLSSLLDKNFTYQRKRFPNTLEGRKVLAEVIGNKRKWGMRMCDFDWRILMYRYGMGFSQWSKFAVHLHRDRQRVIGWPDNCPKVGQPKGKAGWRAEKSAELLLAIWHGEIKVVDWAPQEIASKFPPVLIMASEREFLTYEDKIKKHLREEAAEIAKDERKRDRMLREREKRQERLIKREERRRERNSMVMKEKMDFKMLHESLTVATEDKPPEPIITPLPDAPPPNW</sequence>
<evidence type="ECO:0000313" key="3">
    <source>
        <dbReference type="EMBL" id="KZO92276.1"/>
    </source>
</evidence>
<organism evidence="3 4">
    <name type="scientific">Calocera viscosa (strain TUFC12733)</name>
    <dbReference type="NCBI Taxonomy" id="1330018"/>
    <lineage>
        <taxon>Eukaryota</taxon>
        <taxon>Fungi</taxon>
        <taxon>Dikarya</taxon>
        <taxon>Basidiomycota</taxon>
        <taxon>Agaricomycotina</taxon>
        <taxon>Dacrymycetes</taxon>
        <taxon>Dacrymycetales</taxon>
        <taxon>Dacrymycetaceae</taxon>
        <taxon>Calocera</taxon>
    </lineage>
</organism>
<evidence type="ECO:0000256" key="2">
    <source>
        <dbReference type="SAM" id="MobiDB-lite"/>
    </source>
</evidence>
<feature type="compositionally biased region" description="Basic and acidic residues" evidence="2">
    <location>
        <begin position="164"/>
        <end position="186"/>
    </location>
</feature>
<keyword evidence="4" id="KW-1185">Reference proteome</keyword>
<proteinExistence type="predicted"/>
<dbReference type="Proteomes" id="UP000076738">
    <property type="component" value="Unassembled WGS sequence"/>
</dbReference>